<sequence>MCLLAVASCEQETSERHSSAGINETQIRLIANDLAVEKGMNLLCEANGEDNLSTFMEELRHSGISKEVRESIAADSVVMMNKISTEEPEYICTPEMFESSAIRVAEARKKWDEMRGITQ</sequence>
<dbReference type="EMBL" id="AWFB01000011">
    <property type="protein sequence ID" value="RAN34472.1"/>
    <property type="molecule type" value="Genomic_DNA"/>
</dbReference>
<dbReference type="AlphaFoldDB" id="A0A062TXL7"/>
<organism evidence="1 2">
    <name type="scientific">Hyphomonas pacifica</name>
    <dbReference type="NCBI Taxonomy" id="1280941"/>
    <lineage>
        <taxon>Bacteria</taxon>
        <taxon>Pseudomonadati</taxon>
        <taxon>Pseudomonadota</taxon>
        <taxon>Alphaproteobacteria</taxon>
        <taxon>Hyphomonadales</taxon>
        <taxon>Hyphomonadaceae</taxon>
        <taxon>Hyphomonas</taxon>
    </lineage>
</organism>
<evidence type="ECO:0000313" key="2">
    <source>
        <dbReference type="Proteomes" id="UP000249123"/>
    </source>
</evidence>
<accession>A0A062TXL7</accession>
<gene>
    <name evidence="1" type="ORF">HY3_10895</name>
</gene>
<keyword evidence="2" id="KW-1185">Reference proteome</keyword>
<protein>
    <submittedName>
        <fullName evidence="1">Uncharacterized protein</fullName>
    </submittedName>
</protein>
<dbReference type="Proteomes" id="UP000249123">
    <property type="component" value="Unassembled WGS sequence"/>
</dbReference>
<comment type="caution">
    <text evidence="1">The sequence shown here is derived from an EMBL/GenBank/DDBJ whole genome shotgun (WGS) entry which is preliminary data.</text>
</comment>
<evidence type="ECO:0000313" key="1">
    <source>
        <dbReference type="EMBL" id="RAN34472.1"/>
    </source>
</evidence>
<dbReference type="STRING" id="1280941.HY2_02625"/>
<reference evidence="1 2" key="1">
    <citation type="submission" date="2013-04" db="EMBL/GenBank/DDBJ databases">
        <title>Hyphomonas sp. T24B3 Genome Sequencing.</title>
        <authorList>
            <person name="Lai Q."/>
            <person name="Shao Z."/>
        </authorList>
    </citation>
    <scope>NUCLEOTIDE SEQUENCE [LARGE SCALE GENOMIC DNA]</scope>
    <source>
        <strain evidence="1 2">T24B3</strain>
    </source>
</reference>
<name>A0A062TXL7_9PROT</name>
<proteinExistence type="predicted"/>